<reference evidence="2 3" key="1">
    <citation type="submission" date="2019-07" db="EMBL/GenBank/DDBJ databases">
        <title>Whole genome shotgun sequence of Brevifollis gellanilyticus NBRC 108608.</title>
        <authorList>
            <person name="Hosoyama A."/>
            <person name="Uohara A."/>
            <person name="Ohji S."/>
            <person name="Ichikawa N."/>
        </authorList>
    </citation>
    <scope>NUCLEOTIDE SEQUENCE [LARGE SCALE GENOMIC DNA]</scope>
    <source>
        <strain evidence="2 3">NBRC 108608</strain>
    </source>
</reference>
<keyword evidence="3" id="KW-1185">Reference proteome</keyword>
<dbReference type="Proteomes" id="UP000321577">
    <property type="component" value="Unassembled WGS sequence"/>
</dbReference>
<dbReference type="AlphaFoldDB" id="A0A512MHV4"/>
<evidence type="ECO:0008006" key="4">
    <source>
        <dbReference type="Google" id="ProtNLM"/>
    </source>
</evidence>
<gene>
    <name evidence="2" type="ORF">BGE01nite_52020</name>
</gene>
<name>A0A512MHV4_9BACT</name>
<protein>
    <recommendedName>
        <fullName evidence="4">Outer membrane protein beta-barrel domain-containing protein</fullName>
    </recommendedName>
</protein>
<evidence type="ECO:0000313" key="3">
    <source>
        <dbReference type="Proteomes" id="UP000321577"/>
    </source>
</evidence>
<comment type="caution">
    <text evidence="2">The sequence shown here is derived from an EMBL/GenBank/DDBJ whole genome shotgun (WGS) entry which is preliminary data.</text>
</comment>
<dbReference type="OrthoDB" id="188786at2"/>
<feature type="signal peptide" evidence="1">
    <location>
        <begin position="1"/>
        <end position="20"/>
    </location>
</feature>
<proteinExistence type="predicted"/>
<dbReference type="EMBL" id="BKAG01000062">
    <property type="protein sequence ID" value="GEP45911.1"/>
    <property type="molecule type" value="Genomic_DNA"/>
</dbReference>
<keyword evidence="1" id="KW-0732">Signal</keyword>
<evidence type="ECO:0000256" key="1">
    <source>
        <dbReference type="SAM" id="SignalP"/>
    </source>
</evidence>
<organism evidence="2 3">
    <name type="scientific">Brevifollis gellanilyticus</name>
    <dbReference type="NCBI Taxonomy" id="748831"/>
    <lineage>
        <taxon>Bacteria</taxon>
        <taxon>Pseudomonadati</taxon>
        <taxon>Verrucomicrobiota</taxon>
        <taxon>Verrucomicrobiia</taxon>
        <taxon>Verrucomicrobiales</taxon>
        <taxon>Verrucomicrobiaceae</taxon>
    </lineage>
</organism>
<dbReference type="RefSeq" id="WP_146855295.1">
    <property type="nucleotide sequence ID" value="NZ_BKAG01000062.1"/>
</dbReference>
<evidence type="ECO:0000313" key="2">
    <source>
        <dbReference type="EMBL" id="GEP45911.1"/>
    </source>
</evidence>
<accession>A0A512MHV4</accession>
<sequence>MKNLSRIIALSLALGSTAFATPTGLNNIPTADTIDHRTIAVQAFSSFGPGANQFSANGPDEHSFWMGFKTGWQFGPANLEWGMDSPLFTHESGPLFFQTKVGFKPWEGGKIALGVAGIALTDINRAGDPFTYAMLAHDFGFLRAHGGYGVQTNGNSFLFGLDKTFKVFDRDFNINADLVQAADESFWLPSVGWKYVLHKHVVLEWWTNFPEQGKSSHVAKVNFVFKF</sequence>
<feature type="chain" id="PRO_5022149440" description="Outer membrane protein beta-barrel domain-containing protein" evidence="1">
    <location>
        <begin position="21"/>
        <end position="227"/>
    </location>
</feature>